<protein>
    <submittedName>
        <fullName evidence="2">Efflux RND transporter permease subunit</fullName>
    </submittedName>
</protein>
<feature type="transmembrane region" description="Helical" evidence="1">
    <location>
        <begin position="918"/>
        <end position="942"/>
    </location>
</feature>
<dbReference type="SUPFAM" id="SSF82866">
    <property type="entry name" value="Multidrug efflux transporter AcrB transmembrane domain"/>
    <property type="match status" value="2"/>
</dbReference>
<dbReference type="PANTHER" id="PTHR32063">
    <property type="match status" value="1"/>
</dbReference>
<dbReference type="Gene3D" id="1.20.1640.10">
    <property type="entry name" value="Multidrug efflux transporter AcrB transmembrane domain"/>
    <property type="match status" value="2"/>
</dbReference>
<evidence type="ECO:0000313" key="2">
    <source>
        <dbReference type="EMBL" id="USG61013.1"/>
    </source>
</evidence>
<dbReference type="InterPro" id="IPR001036">
    <property type="entry name" value="Acrflvin-R"/>
</dbReference>
<keyword evidence="1" id="KW-0812">Transmembrane</keyword>
<dbReference type="Gene3D" id="3.30.70.1440">
    <property type="entry name" value="Multidrug efflux transporter AcrB pore domain"/>
    <property type="match status" value="1"/>
</dbReference>
<feature type="transmembrane region" description="Helical" evidence="1">
    <location>
        <begin position="425"/>
        <end position="450"/>
    </location>
</feature>
<name>A0ABY4W4H0_9PROT</name>
<reference evidence="2" key="1">
    <citation type="submission" date="2022-06" db="EMBL/GenBank/DDBJ databases">
        <title>Sneathiella actinostolidae sp. nov., isolated from a sea anemonein the Western Pacific Ocean.</title>
        <authorList>
            <person name="Wei M.J."/>
        </authorList>
    </citation>
    <scope>NUCLEOTIDE SEQUENCE</scope>
    <source>
        <strain evidence="2">PHK-P5</strain>
    </source>
</reference>
<proteinExistence type="predicted"/>
<dbReference type="EMBL" id="CP098747">
    <property type="protein sequence ID" value="USG61013.1"/>
    <property type="molecule type" value="Genomic_DNA"/>
</dbReference>
<feature type="transmembrane region" description="Helical" evidence="1">
    <location>
        <begin position="523"/>
        <end position="543"/>
    </location>
</feature>
<dbReference type="InterPro" id="IPR027463">
    <property type="entry name" value="AcrB_DN_DC_subdom"/>
</dbReference>
<accession>A0ABY4W4H0</accession>
<dbReference type="Gene3D" id="3.30.70.1320">
    <property type="entry name" value="Multidrug efflux transporter AcrB pore domain like"/>
    <property type="match status" value="1"/>
</dbReference>
<gene>
    <name evidence="2" type="ORF">NBZ79_17800</name>
</gene>
<dbReference type="RefSeq" id="WP_251934000.1">
    <property type="nucleotide sequence ID" value="NZ_CP098747.1"/>
</dbReference>
<dbReference type="Gene3D" id="3.30.70.1430">
    <property type="entry name" value="Multidrug efflux transporter AcrB pore domain"/>
    <property type="match status" value="2"/>
</dbReference>
<sequence length="1050" mass="114510">MDLPGLVRIFVRHRNAANLLMIMMIVIGIASIFRLNTQFFPDFGTEVVTATIVWPGASADDVDTNITTAILPEVRFLSGVKRVTSYSVEGSSTVVVEFEPGSDMQAALSEVEQGITQITTFPETSETPIINRVIIYDPIARLSVSGPYSEAALKQIAKTMRDDLLDLGIDKITLFGTRDEEIWVDVNRRELRRMNMSLNDVARVIQSNSKDVPLGTLAGGFERQLRSLEQKNDAKSVGELEIKSLENGQKIYLRDIANVQDQFTEKGKTGLQKGGSQAVEIQIQRAQSTDALQAAKIVDDYFAQEKGRWPADLQIKKYDVQAGLIEDRIRLLITNGASGLILVLIVLFIFLNVRVAFWVAAGIPVAIFATAGVMLITGQSINMISLFAIIMSLGIIVDDAIVVGEHASHLRSTGLSAADAAEKGALRMLAPVFASSLTTIAAFLPIFMIGDIIGQIIGAIPAVVVSVLVASLIECFLILPGHMKQALQYQAGTDSRMRQWFDAKFRYFQTHLFKRIVSIAVGWRYATLAAAVAMLIISIGFMAGGRLAFNFFPTPEADVINANVVFAPGISRDRTEVMVAELDRSLYATEEALTDGQGGLIENAIGKIGVSIGDAFSSVAGDNRGGMTVELVSADFRDIRTADFIKAWREEIRELPGLQRIALTERIGGPPGRELDIRLKGDNVDGLKAASLEVKALLAQYRGISDIEDDLPIGKQEIILELTPRGRALGFTTEDISSQVRAGFEGIIAKRFARGDEEVTVRVQLPRDQVSVSALRNFYVKSPGGIDVPLSEVVAERSQVGFARIKREDGVREVAVTAEVDENLTSSDQVLDVIAEDGLDAIAQKYGLKYRFAGKSEEQADTLADMEFGAMIGLSAIYLVLAWVFSSYWRPIVVMAIIPFGVVGAIFGHYLLGFNLTILSLIALLGLSGILVNNSIILVSIIDERLKNGERYREAVINGTCDRLRAVLLTSLTTIGGLTPLLFETSLQAQFLIPMAITLVFGLMASTVLVLFVVPSLLIMQQDFGHIFGWFKKLYFPTSGGPDPNAARND</sequence>
<keyword evidence="1" id="KW-0472">Membrane</keyword>
<feature type="transmembrane region" description="Helical" evidence="1">
    <location>
        <begin position="892"/>
        <end position="912"/>
    </location>
</feature>
<keyword evidence="1" id="KW-1133">Transmembrane helix</keyword>
<evidence type="ECO:0000313" key="3">
    <source>
        <dbReference type="Proteomes" id="UP001056291"/>
    </source>
</evidence>
<feature type="transmembrane region" description="Helical" evidence="1">
    <location>
        <begin position="357"/>
        <end position="377"/>
    </location>
</feature>
<organism evidence="2 3">
    <name type="scientific">Sneathiella marina</name>
    <dbReference type="NCBI Taxonomy" id="2950108"/>
    <lineage>
        <taxon>Bacteria</taxon>
        <taxon>Pseudomonadati</taxon>
        <taxon>Pseudomonadota</taxon>
        <taxon>Alphaproteobacteria</taxon>
        <taxon>Sneathiellales</taxon>
        <taxon>Sneathiellaceae</taxon>
        <taxon>Sneathiella</taxon>
    </lineage>
</organism>
<dbReference type="PRINTS" id="PR00702">
    <property type="entry name" value="ACRIFLAVINRP"/>
</dbReference>
<dbReference type="Pfam" id="PF00873">
    <property type="entry name" value="ACR_tran"/>
    <property type="match status" value="1"/>
</dbReference>
<dbReference type="SUPFAM" id="SSF82714">
    <property type="entry name" value="Multidrug efflux transporter AcrB TolC docking domain, DN and DC subdomains"/>
    <property type="match status" value="2"/>
</dbReference>
<keyword evidence="3" id="KW-1185">Reference proteome</keyword>
<feature type="transmembrane region" description="Helical" evidence="1">
    <location>
        <begin position="383"/>
        <end position="404"/>
    </location>
</feature>
<dbReference type="Gene3D" id="3.30.2090.10">
    <property type="entry name" value="Multidrug efflux transporter AcrB TolC docking domain, DN and DC subdomains"/>
    <property type="match status" value="2"/>
</dbReference>
<feature type="transmembrane region" description="Helical" evidence="1">
    <location>
        <begin position="989"/>
        <end position="1014"/>
    </location>
</feature>
<feature type="transmembrane region" description="Helical" evidence="1">
    <location>
        <begin position="456"/>
        <end position="479"/>
    </location>
</feature>
<dbReference type="SUPFAM" id="SSF82693">
    <property type="entry name" value="Multidrug efflux transporter AcrB pore domain, PN1, PN2, PC1 and PC2 subdomains"/>
    <property type="match status" value="1"/>
</dbReference>
<feature type="transmembrane region" description="Helical" evidence="1">
    <location>
        <begin position="331"/>
        <end position="350"/>
    </location>
</feature>
<feature type="transmembrane region" description="Helical" evidence="1">
    <location>
        <begin position="16"/>
        <end position="35"/>
    </location>
</feature>
<dbReference type="PANTHER" id="PTHR32063:SF33">
    <property type="entry name" value="RND SUPERFAMILY EFFLUX PUMP PERMEASE COMPONENT"/>
    <property type="match status" value="1"/>
</dbReference>
<feature type="transmembrane region" description="Helical" evidence="1">
    <location>
        <begin position="868"/>
        <end position="885"/>
    </location>
</feature>
<dbReference type="Proteomes" id="UP001056291">
    <property type="component" value="Chromosome"/>
</dbReference>
<evidence type="ECO:0000256" key="1">
    <source>
        <dbReference type="SAM" id="Phobius"/>
    </source>
</evidence>
<feature type="transmembrane region" description="Helical" evidence="1">
    <location>
        <begin position="963"/>
        <end position="983"/>
    </location>
</feature>